<evidence type="ECO:0000313" key="1">
    <source>
        <dbReference type="EMBL" id="EKS34520.1"/>
    </source>
</evidence>
<keyword evidence="2" id="KW-1185">Reference proteome</keyword>
<protein>
    <recommendedName>
        <fullName evidence="3">Calcineurin-like phosphoesterase domain-containing protein</fullName>
    </recommendedName>
</protein>
<dbReference type="InterPro" id="IPR029052">
    <property type="entry name" value="Metallo-depent_PP-like"/>
</dbReference>
<proteinExistence type="predicted"/>
<dbReference type="SUPFAM" id="SSF56300">
    <property type="entry name" value="Metallo-dependent phosphatases"/>
    <property type="match status" value="1"/>
</dbReference>
<dbReference type="EMBL" id="AGWX01000005">
    <property type="protein sequence ID" value="EKS34520.1"/>
    <property type="molecule type" value="Genomic_DNA"/>
</dbReference>
<dbReference type="HOGENOM" id="CLU_3039663_0_0_5"/>
<organism evidence="1 2">
    <name type="scientific">Afipia broomeae ATCC 49717</name>
    <dbReference type="NCBI Taxonomy" id="883078"/>
    <lineage>
        <taxon>Bacteria</taxon>
        <taxon>Pseudomonadati</taxon>
        <taxon>Pseudomonadota</taxon>
        <taxon>Alphaproteobacteria</taxon>
        <taxon>Hyphomicrobiales</taxon>
        <taxon>Nitrobacteraceae</taxon>
        <taxon>Afipia</taxon>
    </lineage>
</organism>
<evidence type="ECO:0000313" key="2">
    <source>
        <dbReference type="Proteomes" id="UP000001096"/>
    </source>
</evidence>
<dbReference type="Proteomes" id="UP000001096">
    <property type="component" value="Unassembled WGS sequence"/>
</dbReference>
<comment type="caution">
    <text evidence="1">The sequence shown here is derived from an EMBL/GenBank/DDBJ whole genome shotgun (WGS) entry which is preliminary data.</text>
</comment>
<name>K8P4B1_9BRAD</name>
<accession>K8P4B1</accession>
<sequence>MKIQIFSDLHCDVAPTKPIVIGNDVEVVVAAGDIAEGAKNAPAFDPMLIVEVGA</sequence>
<evidence type="ECO:0008006" key="3">
    <source>
        <dbReference type="Google" id="ProtNLM"/>
    </source>
</evidence>
<reference evidence="1 2" key="1">
    <citation type="submission" date="2012-04" db="EMBL/GenBank/DDBJ databases">
        <title>The Genome Sequence of Afipia broomeae ATCC 49717.</title>
        <authorList>
            <consortium name="The Broad Institute Genome Sequencing Platform"/>
            <person name="Earl A."/>
            <person name="Ward D."/>
            <person name="Feldgarden M."/>
            <person name="Gevers D."/>
            <person name="Huys G."/>
            <person name="Walker B."/>
            <person name="Young S.K."/>
            <person name="Zeng Q."/>
            <person name="Gargeya S."/>
            <person name="Fitzgerald M."/>
            <person name="Haas B."/>
            <person name="Abouelleil A."/>
            <person name="Alvarado L."/>
            <person name="Arachchi H.M."/>
            <person name="Berlin A."/>
            <person name="Chapman S.B."/>
            <person name="Goldberg J."/>
            <person name="Griggs A."/>
            <person name="Gujja S."/>
            <person name="Hansen M."/>
            <person name="Howarth C."/>
            <person name="Imamovic A."/>
            <person name="Larimer J."/>
            <person name="McCowen C."/>
            <person name="Montmayeur A."/>
            <person name="Murphy C."/>
            <person name="Neiman D."/>
            <person name="Pearson M."/>
            <person name="Priest M."/>
            <person name="Roberts A."/>
            <person name="Saif S."/>
            <person name="Shea T."/>
            <person name="Sisk P."/>
            <person name="Sykes S."/>
            <person name="Wortman J."/>
            <person name="Nusbaum C."/>
            <person name="Birren B."/>
        </authorList>
    </citation>
    <scope>NUCLEOTIDE SEQUENCE [LARGE SCALE GENOMIC DNA]</scope>
    <source>
        <strain evidence="1 2">ATCC 49717</strain>
    </source>
</reference>
<dbReference type="RefSeq" id="WP_006023131.1">
    <property type="nucleotide sequence ID" value="NZ_KB375284.1"/>
</dbReference>
<dbReference type="PATRIC" id="fig|883078.3.peg.4576"/>
<gene>
    <name evidence="1" type="ORF">HMPREF9695_04430</name>
</gene>
<dbReference type="AlphaFoldDB" id="K8P4B1"/>